<dbReference type="AlphaFoldDB" id="A0A2Z2KQR7"/>
<evidence type="ECO:0000256" key="1">
    <source>
        <dbReference type="SAM" id="Phobius"/>
    </source>
</evidence>
<protein>
    <submittedName>
        <fullName evidence="2">Uncharacterized protein</fullName>
    </submittedName>
</protein>
<dbReference type="KEGG" id="pdh:B9T62_18980"/>
<evidence type="ECO:0000313" key="3">
    <source>
        <dbReference type="Proteomes" id="UP000249890"/>
    </source>
</evidence>
<feature type="transmembrane region" description="Helical" evidence="1">
    <location>
        <begin position="33"/>
        <end position="51"/>
    </location>
</feature>
<feature type="transmembrane region" description="Helical" evidence="1">
    <location>
        <begin position="122"/>
        <end position="142"/>
    </location>
</feature>
<gene>
    <name evidence="2" type="ORF">B9T62_18980</name>
</gene>
<feature type="transmembrane region" description="Helical" evidence="1">
    <location>
        <begin position="89"/>
        <end position="110"/>
    </location>
</feature>
<sequence length="217" mass="25400">MESALLYILFSMIDGLSIFIFAFGSFKVRLRNYWREILLTVLVISIGNYYISTHDSLKDYEPLISITILFLSLILYFRISVFSSLRLTLMGFVGQAVIQGFLIMVTSYVTDIRFNEIKNNDFLRPSLQIISAIILISVTLLLRKLKKHFTTLPNDYTYRIKFTKINNVILLTSACVMLMFINIYNFNNVILEIIFWILCLINIFILETKKEKRDEID</sequence>
<accession>A0A2Z2KQR7</accession>
<feature type="transmembrane region" description="Helical" evidence="1">
    <location>
        <begin position="163"/>
        <end position="183"/>
    </location>
</feature>
<feature type="transmembrane region" description="Helical" evidence="1">
    <location>
        <begin position="6"/>
        <end position="26"/>
    </location>
</feature>
<keyword evidence="3" id="KW-1185">Reference proteome</keyword>
<keyword evidence="1" id="KW-0812">Transmembrane</keyword>
<dbReference type="EMBL" id="CP021780">
    <property type="protein sequence ID" value="ASA22691.1"/>
    <property type="molecule type" value="Genomic_DNA"/>
</dbReference>
<keyword evidence="1" id="KW-1133">Transmembrane helix</keyword>
<dbReference type="Proteomes" id="UP000249890">
    <property type="component" value="Chromosome"/>
</dbReference>
<feature type="transmembrane region" description="Helical" evidence="1">
    <location>
        <begin position="63"/>
        <end position="82"/>
    </location>
</feature>
<evidence type="ECO:0000313" key="2">
    <source>
        <dbReference type="EMBL" id="ASA22691.1"/>
    </source>
</evidence>
<organism evidence="2 3">
    <name type="scientific">Paenibacillus donghaensis</name>
    <dbReference type="NCBI Taxonomy" id="414771"/>
    <lineage>
        <taxon>Bacteria</taxon>
        <taxon>Bacillati</taxon>
        <taxon>Bacillota</taxon>
        <taxon>Bacilli</taxon>
        <taxon>Bacillales</taxon>
        <taxon>Paenibacillaceae</taxon>
        <taxon>Paenibacillus</taxon>
    </lineage>
</organism>
<feature type="transmembrane region" description="Helical" evidence="1">
    <location>
        <begin position="189"/>
        <end position="206"/>
    </location>
</feature>
<proteinExistence type="predicted"/>
<reference evidence="2 3" key="1">
    <citation type="submission" date="2017-06" db="EMBL/GenBank/DDBJ databases">
        <title>Complete genome sequence of Paenibacillus donghaensis KCTC 13049T isolated from East Sea sediment, South Korea.</title>
        <authorList>
            <person name="Jung B.K."/>
            <person name="Hong S.-J."/>
            <person name="Shin J.-H."/>
        </authorList>
    </citation>
    <scope>NUCLEOTIDE SEQUENCE [LARGE SCALE GENOMIC DNA]</scope>
    <source>
        <strain evidence="2 3">KCTC 13049</strain>
    </source>
</reference>
<name>A0A2Z2KQR7_9BACL</name>
<keyword evidence="1" id="KW-0472">Membrane</keyword>